<dbReference type="AlphaFoldDB" id="L7F7T1"/>
<feature type="region of interest" description="Disordered" evidence="1">
    <location>
        <begin position="38"/>
        <end position="106"/>
    </location>
</feature>
<feature type="region of interest" description="Disordered" evidence="1">
    <location>
        <begin position="1"/>
        <end position="22"/>
    </location>
</feature>
<accession>L7F7T1</accession>
<dbReference type="RefSeq" id="WP_006377169.1">
    <property type="nucleotide sequence ID" value="NZ_AEJB01000272.1"/>
</dbReference>
<dbReference type="PATRIC" id="fig|698760.3.peg.3566"/>
<feature type="compositionally biased region" description="Low complexity" evidence="1">
    <location>
        <begin position="96"/>
        <end position="106"/>
    </location>
</feature>
<dbReference type="EMBL" id="AEJB01000272">
    <property type="protein sequence ID" value="ELP67643.1"/>
    <property type="molecule type" value="Genomic_DNA"/>
</dbReference>
<sequence>MPLIRKEHAGNDSFGNSWPEDGAVVEVAPDHAQALLAIGDGGFSEVAPPAAEDPDPDTPPATPEAPEGEKEIFEVDPEAPEGEPAAKSPAKKTAARKTAASKPVEE</sequence>
<evidence type="ECO:0000256" key="1">
    <source>
        <dbReference type="SAM" id="MobiDB-lite"/>
    </source>
</evidence>
<organism evidence="2 3">
    <name type="scientific">Streptomyces turgidiscabies (strain Car8)</name>
    <dbReference type="NCBI Taxonomy" id="698760"/>
    <lineage>
        <taxon>Bacteria</taxon>
        <taxon>Bacillati</taxon>
        <taxon>Actinomycetota</taxon>
        <taxon>Actinomycetes</taxon>
        <taxon>Kitasatosporales</taxon>
        <taxon>Streptomycetaceae</taxon>
        <taxon>Streptomyces</taxon>
    </lineage>
</organism>
<proteinExistence type="predicted"/>
<gene>
    <name evidence="2" type="ORF">STRTUCAR8_08552</name>
</gene>
<protein>
    <submittedName>
        <fullName evidence="2">Uncharacterized protein</fullName>
    </submittedName>
</protein>
<reference evidence="2 3" key="1">
    <citation type="journal article" date="2011" name="Plasmid">
        <title>Streptomyces turgidiscabies Car8 contains a modular pathogenicity island that shares virulence genes with other actinobacterial plant pathogens.</title>
        <authorList>
            <person name="Huguet-Tapia J.C."/>
            <person name="Badger J.H."/>
            <person name="Loria R."/>
            <person name="Pettis G.S."/>
        </authorList>
    </citation>
    <scope>NUCLEOTIDE SEQUENCE [LARGE SCALE GENOMIC DNA]</scope>
    <source>
        <strain evidence="2 3">Car8</strain>
    </source>
</reference>
<keyword evidence="3" id="KW-1185">Reference proteome</keyword>
<evidence type="ECO:0000313" key="2">
    <source>
        <dbReference type="EMBL" id="ELP67643.1"/>
    </source>
</evidence>
<comment type="caution">
    <text evidence="2">The sequence shown here is derived from an EMBL/GenBank/DDBJ whole genome shotgun (WGS) entry which is preliminary data.</text>
</comment>
<evidence type="ECO:0000313" key="3">
    <source>
        <dbReference type="Proteomes" id="UP000010931"/>
    </source>
</evidence>
<feature type="compositionally biased region" description="Basic and acidic residues" evidence="1">
    <location>
        <begin position="1"/>
        <end position="10"/>
    </location>
</feature>
<name>L7F7T1_STRT8</name>
<dbReference type="Proteomes" id="UP000010931">
    <property type="component" value="Unassembled WGS sequence"/>
</dbReference>